<sequence length="438" mass="50528">MFLQHNVRGRVKVNKDASVRLQDNIVLEHYGLNELHLESVRHYREQFAKVKPNHPWNGLETKDFLYKIGAWGKIRNTSKEGLTLAGLLMFSEERMITEVLPQYFLEYREYDDDMLWSNRFTSQDGTWSGNIYDFYFKVMNELKDGSEAEKEAMHEALVNAIVHADYNGDGGIIVERQRSYVQFSNPGLFGIPLEQAFSGGVSHLRNPNVFKMFIYIHFCKRAGVGLKTIETICLQQPVIDQYDFQERTVITLPIVSFPERHKQDDDLEMICDWSDNLELADSINNDENSYNSDENSINSELESINKELESVNKESNCVNSGPNSVISENNSCNSDQNSINNLTNSVNNEEETNIDQELWSIAEIARKKKRLAPAKMEEVILQLCAHRPLMLKELAYLLDRTPDGLRNNYLGKLLAEGKMRLKYPEQLNHPRQAYITNK</sequence>
<organism evidence="1 2">
    <name type="scientific">Anoxybacillus flavithermus</name>
    <dbReference type="NCBI Taxonomy" id="33934"/>
    <lineage>
        <taxon>Bacteria</taxon>
        <taxon>Bacillati</taxon>
        <taxon>Bacillota</taxon>
        <taxon>Bacilli</taxon>
        <taxon>Bacillales</taxon>
        <taxon>Anoxybacillaceae</taxon>
        <taxon>Anoxybacillus</taxon>
    </lineage>
</organism>
<proteinExistence type="predicted"/>
<reference evidence="1 2" key="1">
    <citation type="submission" date="2016-03" db="EMBL/GenBank/DDBJ databases">
        <title>Spore heat resistance.</title>
        <authorList>
            <person name="Boekhorst J."/>
            <person name="Berendsen E.M."/>
            <person name="Wells-Bennik M.H."/>
            <person name="Kuipers O.P."/>
        </authorList>
    </citation>
    <scope>NUCLEOTIDE SEQUENCE [LARGE SCALE GENOMIC DNA]</scope>
    <source>
        <strain evidence="1 2">AF16</strain>
    </source>
</reference>
<dbReference type="EMBL" id="LUCQ01000017">
    <property type="protein sequence ID" value="OAO82623.1"/>
    <property type="molecule type" value="Genomic_DNA"/>
</dbReference>
<name>A0A178TMF8_9BACL</name>
<protein>
    <submittedName>
        <fullName evidence="1">Uncharacterized protein</fullName>
    </submittedName>
</protein>
<keyword evidence="2" id="KW-1185">Reference proteome</keyword>
<dbReference type="PATRIC" id="fig|33934.7.peg.319"/>
<gene>
    <name evidence="1" type="ORF">TAF16_0150</name>
</gene>
<dbReference type="InterPro" id="IPR038475">
    <property type="entry name" value="RecG_C_sf"/>
</dbReference>
<evidence type="ECO:0000313" key="1">
    <source>
        <dbReference type="EMBL" id="OAO82623.1"/>
    </source>
</evidence>
<accession>A0A178TMF8</accession>
<dbReference type="Proteomes" id="UP000078336">
    <property type="component" value="Unassembled WGS sequence"/>
</dbReference>
<dbReference type="PANTHER" id="PTHR30595:SF6">
    <property type="entry name" value="SCHLAFEN ALBA-2 DOMAIN-CONTAINING PROTEIN"/>
    <property type="match status" value="1"/>
</dbReference>
<dbReference type="Gene3D" id="3.30.565.60">
    <property type="match status" value="1"/>
</dbReference>
<comment type="caution">
    <text evidence="1">The sequence shown here is derived from an EMBL/GenBank/DDBJ whole genome shotgun (WGS) entry which is preliminary data.</text>
</comment>
<evidence type="ECO:0000313" key="2">
    <source>
        <dbReference type="Proteomes" id="UP000078336"/>
    </source>
</evidence>
<dbReference type="AlphaFoldDB" id="A0A178TMF8"/>
<dbReference type="PANTHER" id="PTHR30595">
    <property type="entry name" value="GLPR-RELATED TRANSCRIPTIONAL REPRESSOR"/>
    <property type="match status" value="1"/>
</dbReference>